<evidence type="ECO:0000256" key="1">
    <source>
        <dbReference type="ARBA" id="ARBA00007625"/>
    </source>
</evidence>
<protein>
    <recommendedName>
        <fullName evidence="4">WD repeat-containing protein 55 homolog</fullName>
    </recommendedName>
</protein>
<dbReference type="SMART" id="SM00320">
    <property type="entry name" value="WD40"/>
    <property type="match status" value="4"/>
</dbReference>
<keyword evidence="3" id="KW-0677">Repeat</keyword>
<evidence type="ECO:0000256" key="2">
    <source>
        <dbReference type="ARBA" id="ARBA00022574"/>
    </source>
</evidence>
<comment type="similarity">
    <text evidence="1">Belongs to the WD repeat WDR55 family.</text>
</comment>
<dbReference type="AlphaFoldDB" id="A0A6J1QYV5"/>
<name>A0A6J1QYV5_9HYME</name>
<proteinExistence type="inferred from homology"/>
<dbReference type="OrthoDB" id="2305498at2759"/>
<organism evidence="6 7">
    <name type="scientific">Temnothorax curvispinosus</name>
    <dbReference type="NCBI Taxonomy" id="300111"/>
    <lineage>
        <taxon>Eukaryota</taxon>
        <taxon>Metazoa</taxon>
        <taxon>Ecdysozoa</taxon>
        <taxon>Arthropoda</taxon>
        <taxon>Hexapoda</taxon>
        <taxon>Insecta</taxon>
        <taxon>Pterygota</taxon>
        <taxon>Neoptera</taxon>
        <taxon>Endopterygota</taxon>
        <taxon>Hymenoptera</taxon>
        <taxon>Apocrita</taxon>
        <taxon>Aculeata</taxon>
        <taxon>Formicoidea</taxon>
        <taxon>Formicidae</taxon>
        <taxon>Myrmicinae</taxon>
        <taxon>Temnothorax</taxon>
    </lineage>
</organism>
<keyword evidence="2 5" id="KW-0853">WD repeat</keyword>
<dbReference type="InterPro" id="IPR036322">
    <property type="entry name" value="WD40_repeat_dom_sf"/>
</dbReference>
<accession>A0A6J1QYV5</accession>
<evidence type="ECO:0000256" key="5">
    <source>
        <dbReference type="PROSITE-ProRule" id="PRU00221"/>
    </source>
</evidence>
<dbReference type="Gene3D" id="2.130.10.10">
    <property type="entry name" value="YVTN repeat-like/Quinoprotein amine dehydrogenase"/>
    <property type="match status" value="2"/>
</dbReference>
<dbReference type="InterPro" id="IPR050505">
    <property type="entry name" value="WDR55/POC1"/>
</dbReference>
<reference evidence="7" key="1">
    <citation type="submission" date="2025-08" db="UniProtKB">
        <authorList>
            <consortium name="RefSeq"/>
        </authorList>
    </citation>
    <scope>IDENTIFICATION</scope>
    <source>
        <tissue evidence="7">Whole body</tissue>
    </source>
</reference>
<evidence type="ECO:0000313" key="6">
    <source>
        <dbReference type="Proteomes" id="UP000504618"/>
    </source>
</evidence>
<keyword evidence="6" id="KW-1185">Reference proteome</keyword>
<gene>
    <name evidence="7" type="primary">LOC112464863</name>
</gene>
<evidence type="ECO:0000256" key="3">
    <source>
        <dbReference type="ARBA" id="ARBA00022737"/>
    </source>
</evidence>
<dbReference type="GeneID" id="112464863"/>
<dbReference type="Proteomes" id="UP000504618">
    <property type="component" value="Unplaced"/>
</dbReference>
<dbReference type="InterPro" id="IPR015943">
    <property type="entry name" value="WD40/YVTN_repeat-like_dom_sf"/>
</dbReference>
<dbReference type="PANTHER" id="PTHR44019">
    <property type="entry name" value="WD REPEAT-CONTAINING PROTEIN 55"/>
    <property type="match status" value="1"/>
</dbReference>
<dbReference type="SUPFAM" id="SSF50978">
    <property type="entry name" value="WD40 repeat-like"/>
    <property type="match status" value="1"/>
</dbReference>
<dbReference type="Pfam" id="PF00400">
    <property type="entry name" value="WD40"/>
    <property type="match status" value="2"/>
</dbReference>
<sequence length="215" mass="24189">MGETFNSLFRCVSSCPERDLFATGSGCGTIYVFDSRSRNNPISHYRPHTRYVSRLAMNTEYILSISEDSTMSVWDQRAGRTMKSITFSDVTPHTVPRCINMRRDLVFVGTVTWAICSSKLHVLNPKDDFKIVKSYSTKHTDIITGVHLTHGCLITSSRDGTVKISSLTDLSKPIATLRTEIRHILNMDYRNDTLAVSGDGIEVWCPKLTCSTKQQ</sequence>
<dbReference type="PANTHER" id="PTHR44019:SF20">
    <property type="entry name" value="WD REPEAT-CONTAINING PROTEIN 55"/>
    <property type="match status" value="1"/>
</dbReference>
<evidence type="ECO:0000313" key="7">
    <source>
        <dbReference type="RefSeq" id="XP_024887884.1"/>
    </source>
</evidence>
<dbReference type="RefSeq" id="XP_024887884.1">
    <property type="nucleotide sequence ID" value="XM_025032116.1"/>
</dbReference>
<dbReference type="InterPro" id="IPR001680">
    <property type="entry name" value="WD40_rpt"/>
</dbReference>
<feature type="repeat" description="WD" evidence="5">
    <location>
        <begin position="45"/>
        <end position="84"/>
    </location>
</feature>
<evidence type="ECO:0000256" key="4">
    <source>
        <dbReference type="ARBA" id="ARBA00023478"/>
    </source>
</evidence>
<dbReference type="PROSITE" id="PS50082">
    <property type="entry name" value="WD_REPEATS_2"/>
    <property type="match status" value="1"/>
</dbReference>